<dbReference type="PANTHER" id="PTHR33096:SF1">
    <property type="entry name" value="CXC1-LIKE CYSTEINE CLUSTER ASSOCIATED WITH KDZ TRANSPOSASES DOMAIN-CONTAINING PROTEIN"/>
    <property type="match status" value="1"/>
</dbReference>
<name>A0A0C9U6R3_SPHS4</name>
<dbReference type="HOGENOM" id="CLU_095758_1_0_1"/>
<reference evidence="1 2" key="1">
    <citation type="submission" date="2014-06" db="EMBL/GenBank/DDBJ databases">
        <title>Evolutionary Origins and Diversification of the Mycorrhizal Mutualists.</title>
        <authorList>
            <consortium name="DOE Joint Genome Institute"/>
            <consortium name="Mycorrhizal Genomics Consortium"/>
            <person name="Kohler A."/>
            <person name="Kuo A."/>
            <person name="Nagy L.G."/>
            <person name="Floudas D."/>
            <person name="Copeland A."/>
            <person name="Barry K.W."/>
            <person name="Cichocki N."/>
            <person name="Veneault-Fourrey C."/>
            <person name="LaButti K."/>
            <person name="Lindquist E.A."/>
            <person name="Lipzen A."/>
            <person name="Lundell T."/>
            <person name="Morin E."/>
            <person name="Murat C."/>
            <person name="Riley R."/>
            <person name="Ohm R."/>
            <person name="Sun H."/>
            <person name="Tunlid A."/>
            <person name="Henrissat B."/>
            <person name="Grigoriev I.V."/>
            <person name="Hibbett D.S."/>
            <person name="Martin F."/>
        </authorList>
    </citation>
    <scope>NUCLEOTIDE SEQUENCE [LARGE SCALE GENOMIC DNA]</scope>
    <source>
        <strain evidence="1 2">SS14</strain>
    </source>
</reference>
<dbReference type="InterPro" id="IPR040521">
    <property type="entry name" value="KDZ"/>
</dbReference>
<accession>A0A0C9U6R3</accession>
<dbReference type="Pfam" id="PF18758">
    <property type="entry name" value="KDZ"/>
    <property type="match status" value="1"/>
</dbReference>
<feature type="non-terminal residue" evidence="1">
    <location>
        <position position="1"/>
    </location>
</feature>
<dbReference type="Proteomes" id="UP000054279">
    <property type="component" value="Unassembled WGS sequence"/>
</dbReference>
<proteinExistence type="predicted"/>
<dbReference type="PANTHER" id="PTHR33096">
    <property type="entry name" value="CXC2 DOMAIN-CONTAINING PROTEIN"/>
    <property type="match status" value="1"/>
</dbReference>
<evidence type="ECO:0000313" key="1">
    <source>
        <dbReference type="EMBL" id="KIJ24802.1"/>
    </source>
</evidence>
<dbReference type="EMBL" id="KN837456">
    <property type="protein sequence ID" value="KIJ24802.1"/>
    <property type="molecule type" value="Genomic_DNA"/>
</dbReference>
<sequence>FVPTFHGHAHNRRCQVRWHPLYNTVAGLEDFETCERIFSMSNHLASTTRFASKFHRQQAIEEHFSYWDELKYANLAQFLFNNYRQALETISTLTAHTAIVKEKHSITDSDFENYL</sequence>
<dbReference type="AlphaFoldDB" id="A0A0C9U6R3"/>
<keyword evidence="2" id="KW-1185">Reference proteome</keyword>
<dbReference type="OrthoDB" id="3251205at2759"/>
<evidence type="ECO:0000313" key="2">
    <source>
        <dbReference type="Proteomes" id="UP000054279"/>
    </source>
</evidence>
<organism evidence="1 2">
    <name type="scientific">Sphaerobolus stellatus (strain SS14)</name>
    <dbReference type="NCBI Taxonomy" id="990650"/>
    <lineage>
        <taxon>Eukaryota</taxon>
        <taxon>Fungi</taxon>
        <taxon>Dikarya</taxon>
        <taxon>Basidiomycota</taxon>
        <taxon>Agaricomycotina</taxon>
        <taxon>Agaricomycetes</taxon>
        <taxon>Phallomycetidae</taxon>
        <taxon>Geastrales</taxon>
        <taxon>Sphaerobolaceae</taxon>
        <taxon>Sphaerobolus</taxon>
    </lineage>
</organism>
<protein>
    <submittedName>
        <fullName evidence="1">Uncharacterized protein</fullName>
    </submittedName>
</protein>
<gene>
    <name evidence="1" type="ORF">M422DRAFT_194259</name>
</gene>